<proteinExistence type="predicted"/>
<evidence type="ECO:0000256" key="1">
    <source>
        <dbReference type="SAM" id="MobiDB-lite"/>
    </source>
</evidence>
<sequence length="97" mass="11312">MVQNYLFPTDAHYFKHLNDVAIRDMINQCLFQAINANNMHFARIAKSKIGYTEMEVKKNQIEDALKSAEVSMREQEAQHKAEIDARDANIDKLREEN</sequence>
<dbReference type="AlphaFoldDB" id="A0A067KDH9"/>
<dbReference type="EMBL" id="KK914698">
    <property type="protein sequence ID" value="KDP30295.1"/>
    <property type="molecule type" value="Genomic_DNA"/>
</dbReference>
<evidence type="ECO:0000313" key="3">
    <source>
        <dbReference type="Proteomes" id="UP000027138"/>
    </source>
</evidence>
<feature type="region of interest" description="Disordered" evidence="1">
    <location>
        <begin position="73"/>
        <end position="97"/>
    </location>
</feature>
<protein>
    <submittedName>
        <fullName evidence="2">Uncharacterized protein</fullName>
    </submittedName>
</protein>
<reference evidence="2 3" key="1">
    <citation type="journal article" date="2014" name="PLoS ONE">
        <title>Global Analysis of Gene Expression Profiles in Physic Nut (Jatropha curcas L.) Seedlings Exposed to Salt Stress.</title>
        <authorList>
            <person name="Zhang L."/>
            <person name="Zhang C."/>
            <person name="Wu P."/>
            <person name="Chen Y."/>
            <person name="Li M."/>
            <person name="Jiang H."/>
            <person name="Wu G."/>
        </authorList>
    </citation>
    <scope>NUCLEOTIDE SEQUENCE [LARGE SCALE GENOMIC DNA]</scope>
    <source>
        <strain evidence="3">cv. GZQX0401</strain>
        <tissue evidence="2">Young leaves</tissue>
    </source>
</reference>
<dbReference type="Proteomes" id="UP000027138">
    <property type="component" value="Unassembled WGS sequence"/>
</dbReference>
<name>A0A067KDH9_JATCU</name>
<evidence type="ECO:0000313" key="2">
    <source>
        <dbReference type="EMBL" id="KDP30295.1"/>
    </source>
</evidence>
<gene>
    <name evidence="2" type="ORF">JCGZ_17165</name>
</gene>
<accession>A0A067KDH9</accession>
<organism evidence="2 3">
    <name type="scientific">Jatropha curcas</name>
    <name type="common">Barbados nut</name>
    <dbReference type="NCBI Taxonomy" id="180498"/>
    <lineage>
        <taxon>Eukaryota</taxon>
        <taxon>Viridiplantae</taxon>
        <taxon>Streptophyta</taxon>
        <taxon>Embryophyta</taxon>
        <taxon>Tracheophyta</taxon>
        <taxon>Spermatophyta</taxon>
        <taxon>Magnoliopsida</taxon>
        <taxon>eudicotyledons</taxon>
        <taxon>Gunneridae</taxon>
        <taxon>Pentapetalae</taxon>
        <taxon>rosids</taxon>
        <taxon>fabids</taxon>
        <taxon>Malpighiales</taxon>
        <taxon>Euphorbiaceae</taxon>
        <taxon>Crotonoideae</taxon>
        <taxon>Jatropheae</taxon>
        <taxon>Jatropha</taxon>
    </lineage>
</organism>
<keyword evidence="3" id="KW-1185">Reference proteome</keyword>